<reference evidence="1 2" key="1">
    <citation type="submission" date="2024-05" db="EMBL/GenBank/DDBJ databases">
        <authorList>
            <person name="Wallberg A."/>
        </authorList>
    </citation>
    <scope>NUCLEOTIDE SEQUENCE [LARGE SCALE GENOMIC DNA]</scope>
</reference>
<evidence type="ECO:0000313" key="1">
    <source>
        <dbReference type="EMBL" id="CAL4091145.1"/>
    </source>
</evidence>
<sequence length="121" mass="13671">MIVATSPRGLDVVQDDLTTSSAVHVVFLCIWQSKSWTTSGEFCTAHGQATILYTVLGETRVKHDPRMTSHDKCMSLLSQDNVASSHHHQREHIHHRVADNTLITRQSMHTQRFSTLYTSLT</sequence>
<organism evidence="1 2">
    <name type="scientific">Meganyctiphanes norvegica</name>
    <name type="common">Northern krill</name>
    <name type="synonym">Thysanopoda norvegica</name>
    <dbReference type="NCBI Taxonomy" id="48144"/>
    <lineage>
        <taxon>Eukaryota</taxon>
        <taxon>Metazoa</taxon>
        <taxon>Ecdysozoa</taxon>
        <taxon>Arthropoda</taxon>
        <taxon>Crustacea</taxon>
        <taxon>Multicrustacea</taxon>
        <taxon>Malacostraca</taxon>
        <taxon>Eumalacostraca</taxon>
        <taxon>Eucarida</taxon>
        <taxon>Euphausiacea</taxon>
        <taxon>Euphausiidae</taxon>
        <taxon>Meganyctiphanes</taxon>
    </lineage>
</organism>
<dbReference type="Proteomes" id="UP001497623">
    <property type="component" value="Unassembled WGS sequence"/>
</dbReference>
<gene>
    <name evidence="1" type="ORF">MNOR_LOCUS14265</name>
</gene>
<dbReference type="EMBL" id="CAXKWB010008464">
    <property type="protein sequence ID" value="CAL4091145.1"/>
    <property type="molecule type" value="Genomic_DNA"/>
</dbReference>
<accession>A0AAV2QQ06</accession>
<name>A0AAV2QQ06_MEGNR</name>
<dbReference type="AlphaFoldDB" id="A0AAV2QQ06"/>
<comment type="caution">
    <text evidence="1">The sequence shown here is derived from an EMBL/GenBank/DDBJ whole genome shotgun (WGS) entry which is preliminary data.</text>
</comment>
<protein>
    <submittedName>
        <fullName evidence="1">Uncharacterized protein</fullName>
    </submittedName>
</protein>
<keyword evidence="2" id="KW-1185">Reference proteome</keyword>
<evidence type="ECO:0000313" key="2">
    <source>
        <dbReference type="Proteomes" id="UP001497623"/>
    </source>
</evidence>
<proteinExistence type="predicted"/>